<gene>
    <name evidence="5" type="ORF">M407DRAFT_33069</name>
</gene>
<feature type="compositionally biased region" description="Polar residues" evidence="4">
    <location>
        <begin position="18"/>
        <end position="31"/>
    </location>
</feature>
<name>A0A0C3Q3N4_9AGAM</name>
<proteinExistence type="predicted"/>
<dbReference type="Gene3D" id="3.40.50.11350">
    <property type="match status" value="1"/>
</dbReference>
<dbReference type="GO" id="GO:0006004">
    <property type="term" value="P:fucose metabolic process"/>
    <property type="evidence" value="ECO:0007669"/>
    <property type="project" value="UniProtKB-KW"/>
</dbReference>
<feature type="region of interest" description="Disordered" evidence="4">
    <location>
        <begin position="1"/>
        <end position="32"/>
    </location>
</feature>
<evidence type="ECO:0000256" key="1">
    <source>
        <dbReference type="ARBA" id="ARBA00022679"/>
    </source>
</evidence>
<dbReference type="EMBL" id="KN823406">
    <property type="protein sequence ID" value="KIO17269.1"/>
    <property type="molecule type" value="Genomic_DNA"/>
</dbReference>
<evidence type="ECO:0000313" key="5">
    <source>
        <dbReference type="EMBL" id="KIO17269.1"/>
    </source>
</evidence>
<feature type="region of interest" description="Disordered" evidence="4">
    <location>
        <begin position="221"/>
        <end position="248"/>
    </location>
</feature>
<sequence>MSVDKSPPLDELSHSEGLITTSPNPDRSTAKATPPVFAWDKLHFLNGQPTRAFRDNLKSDLKYVTTWNYGGMTNDVMVWMNMIHLGLHSNRTPILFPLAGGEDHVGLGPETLSAGNVFDLPRLSQAIQHPVLDWQDVKRGRYNLPWDGMDYHWHDDDELLGCWSIFQTLTANKMPLVREMPHFLHLDVQYTAVPPTVELDGTEGGHTSFGALSQLISPTGRSEALSAQPPLPTYGERPLPPTTPHPEPDDQLACFDNLYWVWSAKVWEWQQYPSPTWQSVGTHMHYTKEVDEIATRYLQRVFGLKEDEHVPPFISIHARHGDFKNLCQNSQDLASCYAPLTEYARHVRDVAAELGRTHGLDSPLANVTEVVVTSDESDPEWWKEVEKMGWHHMKSYESEIARRYGKRYPSIIDSVVQARGAAFVGTSQSTMSIIAARRVIDWNNGPWRLVEWGHR</sequence>
<accession>A0A0C3Q3N4</accession>
<dbReference type="HOGENOM" id="CLU_032339_0_0_1"/>
<dbReference type="OrthoDB" id="423313at2759"/>
<keyword evidence="6" id="KW-1185">Reference proteome</keyword>
<dbReference type="GO" id="GO:0016740">
    <property type="term" value="F:transferase activity"/>
    <property type="evidence" value="ECO:0007669"/>
    <property type="project" value="UniProtKB-KW"/>
</dbReference>
<evidence type="ECO:0000256" key="4">
    <source>
        <dbReference type="SAM" id="MobiDB-lite"/>
    </source>
</evidence>
<keyword evidence="2" id="KW-0294">Fucose metabolism</keyword>
<keyword evidence="1" id="KW-0808">Transferase</keyword>
<reference evidence="5 6" key="1">
    <citation type="submission" date="2014-04" db="EMBL/GenBank/DDBJ databases">
        <authorList>
            <consortium name="DOE Joint Genome Institute"/>
            <person name="Kuo A."/>
            <person name="Girlanda M."/>
            <person name="Perotto S."/>
            <person name="Kohler A."/>
            <person name="Nagy L.G."/>
            <person name="Floudas D."/>
            <person name="Copeland A."/>
            <person name="Barry K.W."/>
            <person name="Cichocki N."/>
            <person name="Veneault-Fourrey C."/>
            <person name="LaButti K."/>
            <person name="Lindquist E.A."/>
            <person name="Lipzen A."/>
            <person name="Lundell T."/>
            <person name="Morin E."/>
            <person name="Murat C."/>
            <person name="Sun H."/>
            <person name="Tunlid A."/>
            <person name="Henrissat B."/>
            <person name="Grigoriev I.V."/>
            <person name="Hibbett D.S."/>
            <person name="Martin F."/>
            <person name="Nordberg H.P."/>
            <person name="Cantor M.N."/>
            <person name="Hua S.X."/>
        </authorList>
    </citation>
    <scope>NUCLEOTIDE SEQUENCE [LARGE SCALE GENOMIC DNA]</scope>
    <source>
        <strain evidence="5 6">MUT 4182</strain>
    </source>
</reference>
<dbReference type="STRING" id="1051891.A0A0C3Q3N4"/>
<reference evidence="6" key="2">
    <citation type="submission" date="2015-01" db="EMBL/GenBank/DDBJ databases">
        <title>Evolutionary Origins and Diversification of the Mycorrhizal Mutualists.</title>
        <authorList>
            <consortium name="DOE Joint Genome Institute"/>
            <consortium name="Mycorrhizal Genomics Consortium"/>
            <person name="Kohler A."/>
            <person name="Kuo A."/>
            <person name="Nagy L.G."/>
            <person name="Floudas D."/>
            <person name="Copeland A."/>
            <person name="Barry K.W."/>
            <person name="Cichocki N."/>
            <person name="Veneault-Fourrey C."/>
            <person name="LaButti K."/>
            <person name="Lindquist E.A."/>
            <person name="Lipzen A."/>
            <person name="Lundell T."/>
            <person name="Morin E."/>
            <person name="Murat C."/>
            <person name="Riley R."/>
            <person name="Ohm R."/>
            <person name="Sun H."/>
            <person name="Tunlid A."/>
            <person name="Henrissat B."/>
            <person name="Grigoriev I.V."/>
            <person name="Hibbett D.S."/>
            <person name="Martin F."/>
        </authorList>
    </citation>
    <scope>NUCLEOTIDE SEQUENCE [LARGE SCALE GENOMIC DNA]</scope>
    <source>
        <strain evidence="6">MUT 4182</strain>
    </source>
</reference>
<dbReference type="CDD" id="cd11296">
    <property type="entry name" value="O-FucT_like"/>
    <property type="match status" value="1"/>
</dbReference>
<evidence type="ECO:0000313" key="6">
    <source>
        <dbReference type="Proteomes" id="UP000054248"/>
    </source>
</evidence>
<keyword evidence="3" id="KW-0119">Carbohydrate metabolism</keyword>
<dbReference type="InterPro" id="IPR019378">
    <property type="entry name" value="GDP-Fuc_O-FucTrfase"/>
</dbReference>
<evidence type="ECO:0000256" key="2">
    <source>
        <dbReference type="ARBA" id="ARBA00023253"/>
    </source>
</evidence>
<organism evidence="5 6">
    <name type="scientific">Tulasnella calospora MUT 4182</name>
    <dbReference type="NCBI Taxonomy" id="1051891"/>
    <lineage>
        <taxon>Eukaryota</taxon>
        <taxon>Fungi</taxon>
        <taxon>Dikarya</taxon>
        <taxon>Basidiomycota</taxon>
        <taxon>Agaricomycotina</taxon>
        <taxon>Agaricomycetes</taxon>
        <taxon>Cantharellales</taxon>
        <taxon>Tulasnellaceae</taxon>
        <taxon>Tulasnella</taxon>
    </lineage>
</organism>
<dbReference type="AlphaFoldDB" id="A0A0C3Q3N4"/>
<dbReference type="Pfam" id="PF10250">
    <property type="entry name" value="O-FucT"/>
    <property type="match status" value="1"/>
</dbReference>
<dbReference type="Proteomes" id="UP000054248">
    <property type="component" value="Unassembled WGS sequence"/>
</dbReference>
<evidence type="ECO:0000256" key="3">
    <source>
        <dbReference type="ARBA" id="ARBA00023277"/>
    </source>
</evidence>
<protein>
    <submittedName>
        <fullName evidence="5">Uncharacterized protein</fullName>
    </submittedName>
</protein>